<keyword evidence="5" id="KW-0732">Signal</keyword>
<reference evidence="6 7" key="1">
    <citation type="submission" date="2014-11" db="EMBL/GenBank/DDBJ databases">
        <authorList>
            <person name="Zhu J."/>
            <person name="Qi W."/>
            <person name="Song R."/>
        </authorList>
    </citation>
    <scope>NUCLEOTIDE SEQUENCE [LARGE SCALE GENOMIC DNA]</scope>
</reference>
<dbReference type="PANTHER" id="PTHR33343">
    <property type="entry name" value="54S RIBOSOMAL PROTEIN BL35M"/>
    <property type="match status" value="1"/>
</dbReference>
<keyword evidence="3 4" id="KW-0687">Ribonucleoprotein</keyword>
<feature type="signal peptide" evidence="5">
    <location>
        <begin position="1"/>
        <end position="20"/>
    </location>
</feature>
<dbReference type="EMBL" id="CDMY01000603">
    <property type="protein sequence ID" value="CEM25726.1"/>
    <property type="molecule type" value="Genomic_DNA"/>
</dbReference>
<dbReference type="InterPro" id="IPR018265">
    <property type="entry name" value="Ribosomal_bL35_CS"/>
</dbReference>
<dbReference type="InParanoid" id="A0A0G4G9N3"/>
<dbReference type="GO" id="GO:0006412">
    <property type="term" value="P:translation"/>
    <property type="evidence" value="ECO:0007669"/>
    <property type="project" value="InterPro"/>
</dbReference>
<keyword evidence="2 4" id="KW-0689">Ribosomal protein</keyword>
<evidence type="ECO:0000256" key="2">
    <source>
        <dbReference type="ARBA" id="ARBA00022980"/>
    </source>
</evidence>
<dbReference type="InterPro" id="IPR037229">
    <property type="entry name" value="Ribosomal_bL35_sf"/>
</dbReference>
<dbReference type="PANTHER" id="PTHR33343:SF1">
    <property type="entry name" value="LARGE RIBOSOMAL SUBUNIT PROTEIN BL35M"/>
    <property type="match status" value="1"/>
</dbReference>
<proteinExistence type="inferred from homology"/>
<sequence>MKWPWVCLSAVAAFVMKAGAASSEDLDIHPSVLRDLLLESSEAFLPHVAAVRPSPFALSPSAMPLPSTRSVLTMRKHTPGERKTVKAAAKRIKVTAGGKLMRKIVGRQHLLSKKSGQKKMKKRRVVLVDGTNAMAIKRMLNAYQNNLKRINMQSRSVAAPPRPPVHTAAV</sequence>
<dbReference type="Proteomes" id="UP000041254">
    <property type="component" value="Unassembled WGS sequence"/>
</dbReference>
<protein>
    <recommendedName>
        <fullName evidence="4">50S ribosomal protein L35</fullName>
    </recommendedName>
</protein>
<dbReference type="Pfam" id="PF01632">
    <property type="entry name" value="Ribosomal_L35p"/>
    <property type="match status" value="1"/>
</dbReference>
<dbReference type="GO" id="GO:0003735">
    <property type="term" value="F:structural constituent of ribosome"/>
    <property type="evidence" value="ECO:0007669"/>
    <property type="project" value="InterPro"/>
</dbReference>
<accession>A0A0G4G9N3</accession>
<organism evidence="6 7">
    <name type="scientific">Vitrella brassicaformis (strain CCMP3155)</name>
    <dbReference type="NCBI Taxonomy" id="1169540"/>
    <lineage>
        <taxon>Eukaryota</taxon>
        <taxon>Sar</taxon>
        <taxon>Alveolata</taxon>
        <taxon>Colpodellida</taxon>
        <taxon>Vitrellaceae</taxon>
        <taxon>Vitrella</taxon>
    </lineage>
</organism>
<evidence type="ECO:0000256" key="5">
    <source>
        <dbReference type="SAM" id="SignalP"/>
    </source>
</evidence>
<evidence type="ECO:0000313" key="7">
    <source>
        <dbReference type="Proteomes" id="UP000041254"/>
    </source>
</evidence>
<dbReference type="GO" id="GO:0015934">
    <property type="term" value="C:large ribosomal subunit"/>
    <property type="evidence" value="ECO:0007669"/>
    <property type="project" value="TreeGrafter"/>
</dbReference>
<dbReference type="InterPro" id="IPR021137">
    <property type="entry name" value="Ribosomal_bL35-like"/>
</dbReference>
<dbReference type="SUPFAM" id="SSF143034">
    <property type="entry name" value="L35p-like"/>
    <property type="match status" value="1"/>
</dbReference>
<dbReference type="PRINTS" id="PR00064">
    <property type="entry name" value="RIBOSOMALL35"/>
</dbReference>
<gene>
    <name evidence="6" type="ORF">Vbra_9787</name>
</gene>
<evidence type="ECO:0000256" key="4">
    <source>
        <dbReference type="RuleBase" id="RU000568"/>
    </source>
</evidence>
<dbReference type="AlphaFoldDB" id="A0A0G4G9N3"/>
<evidence type="ECO:0000313" key="6">
    <source>
        <dbReference type="EMBL" id="CEM25726.1"/>
    </source>
</evidence>
<name>A0A0G4G9N3_VITBC</name>
<evidence type="ECO:0000256" key="3">
    <source>
        <dbReference type="ARBA" id="ARBA00023274"/>
    </source>
</evidence>
<dbReference type="VEuPathDB" id="CryptoDB:Vbra_9787"/>
<feature type="chain" id="PRO_5005190159" description="50S ribosomal protein L35" evidence="5">
    <location>
        <begin position="21"/>
        <end position="170"/>
    </location>
</feature>
<evidence type="ECO:0000256" key="1">
    <source>
        <dbReference type="ARBA" id="ARBA00006598"/>
    </source>
</evidence>
<comment type="similarity">
    <text evidence="1 4">Belongs to the bacterial ribosomal protein bL35 family.</text>
</comment>
<dbReference type="PROSITE" id="PS00936">
    <property type="entry name" value="RIBOSOMAL_L35"/>
    <property type="match status" value="1"/>
</dbReference>
<keyword evidence="7" id="KW-1185">Reference proteome</keyword>
<dbReference type="Gene3D" id="4.10.410.60">
    <property type="match status" value="1"/>
</dbReference>
<dbReference type="HAMAP" id="MF_00514">
    <property type="entry name" value="Ribosomal_bL35"/>
    <property type="match status" value="1"/>
</dbReference>
<dbReference type="InterPro" id="IPR001706">
    <property type="entry name" value="Ribosomal_bL35"/>
</dbReference>